<dbReference type="GO" id="GO:0042274">
    <property type="term" value="P:ribosomal small subunit biogenesis"/>
    <property type="evidence" value="ECO:0007669"/>
    <property type="project" value="UniProtKB-UniRule"/>
</dbReference>
<evidence type="ECO:0000256" key="5">
    <source>
        <dbReference type="ARBA" id="ARBA00022741"/>
    </source>
</evidence>
<keyword evidence="1 10" id="KW-0963">Cytoplasm</keyword>
<gene>
    <name evidence="10 13" type="primary">rsgA</name>
    <name evidence="13" type="ORF">IAC47_06695</name>
</gene>
<dbReference type="SUPFAM" id="SSF52540">
    <property type="entry name" value="P-loop containing nucleoside triphosphate hydrolases"/>
    <property type="match status" value="1"/>
</dbReference>
<reference evidence="13" key="2">
    <citation type="submission" date="2021-04" db="EMBL/GenBank/DDBJ databases">
        <authorList>
            <person name="Gilroy R."/>
        </authorList>
    </citation>
    <scope>NUCLEOTIDE SEQUENCE</scope>
    <source>
        <strain evidence="13">Gambia16-930</strain>
    </source>
</reference>
<dbReference type="PANTHER" id="PTHR32120:SF11">
    <property type="entry name" value="SMALL RIBOSOMAL SUBUNIT BIOGENESIS GTPASE RSGA 1, MITOCHONDRIAL-RELATED"/>
    <property type="match status" value="1"/>
</dbReference>
<comment type="caution">
    <text evidence="13">The sequence shown here is derived from an EMBL/GenBank/DDBJ whole genome shotgun (WGS) entry which is preliminary data.</text>
</comment>
<dbReference type="GO" id="GO:0003924">
    <property type="term" value="F:GTPase activity"/>
    <property type="evidence" value="ECO:0007669"/>
    <property type="project" value="UniProtKB-UniRule"/>
</dbReference>
<evidence type="ECO:0000256" key="10">
    <source>
        <dbReference type="HAMAP-Rule" id="MF_01820"/>
    </source>
</evidence>
<organism evidence="13 14">
    <name type="scientific">Candidatus Onthomorpha intestinigallinarum</name>
    <dbReference type="NCBI Taxonomy" id="2840880"/>
    <lineage>
        <taxon>Bacteria</taxon>
        <taxon>Pseudomonadati</taxon>
        <taxon>Bacteroidota</taxon>
        <taxon>Bacteroidia</taxon>
        <taxon>Bacteroidales</taxon>
        <taxon>Candidatus Onthomorpha</taxon>
    </lineage>
</organism>
<keyword evidence="6 10" id="KW-0378">Hydrolase</keyword>
<evidence type="ECO:0000256" key="7">
    <source>
        <dbReference type="ARBA" id="ARBA00022833"/>
    </source>
</evidence>
<dbReference type="PROSITE" id="PS51721">
    <property type="entry name" value="G_CP"/>
    <property type="match status" value="1"/>
</dbReference>
<name>A0A9D1UHU8_9BACT</name>
<feature type="binding site" evidence="10">
    <location>
        <begin position="182"/>
        <end position="190"/>
    </location>
    <ligand>
        <name>GTP</name>
        <dbReference type="ChEBI" id="CHEBI:37565"/>
    </ligand>
</feature>
<reference evidence="13" key="1">
    <citation type="journal article" date="2021" name="PeerJ">
        <title>Extensive microbial diversity within the chicken gut microbiome revealed by metagenomics and culture.</title>
        <authorList>
            <person name="Gilroy R."/>
            <person name="Ravi A."/>
            <person name="Getino M."/>
            <person name="Pursley I."/>
            <person name="Horton D.L."/>
            <person name="Alikhan N.F."/>
            <person name="Baker D."/>
            <person name="Gharbi K."/>
            <person name="Hall N."/>
            <person name="Watson M."/>
            <person name="Adriaenssens E.M."/>
            <person name="Foster-Nyarko E."/>
            <person name="Jarju S."/>
            <person name="Secka A."/>
            <person name="Antonio M."/>
            <person name="Oren A."/>
            <person name="Chaudhuri R.R."/>
            <person name="La Ragione R."/>
            <person name="Hildebrand F."/>
            <person name="Pallen M.J."/>
        </authorList>
    </citation>
    <scope>NUCLEOTIDE SEQUENCE</scope>
    <source>
        <strain evidence="13">Gambia16-930</strain>
    </source>
</reference>
<dbReference type="InterPro" id="IPR010914">
    <property type="entry name" value="RsgA_GTPase_dom"/>
</dbReference>
<dbReference type="NCBIfam" id="TIGR00157">
    <property type="entry name" value="ribosome small subunit-dependent GTPase A"/>
    <property type="match status" value="1"/>
</dbReference>
<comment type="function">
    <text evidence="10">One of several proteins that assist in the late maturation steps of the functional core of the 30S ribosomal subunit. Helps release RbfA from mature subunits. May play a role in the assembly of ribosomal proteins into the subunit. Circularly permuted GTPase that catalyzes slow GTP hydrolysis, GTPase activity is stimulated by the 30S ribosomal subunit.</text>
</comment>
<evidence type="ECO:0000256" key="4">
    <source>
        <dbReference type="ARBA" id="ARBA00022730"/>
    </source>
</evidence>
<dbReference type="AlphaFoldDB" id="A0A9D1UHU8"/>
<dbReference type="GO" id="GO:0005525">
    <property type="term" value="F:GTP binding"/>
    <property type="evidence" value="ECO:0007669"/>
    <property type="project" value="UniProtKB-UniRule"/>
</dbReference>
<dbReference type="InterPro" id="IPR004881">
    <property type="entry name" value="Ribosome_biogen_GTPase_RsgA"/>
</dbReference>
<dbReference type="Pfam" id="PF16745">
    <property type="entry name" value="RsgA_N"/>
    <property type="match status" value="1"/>
</dbReference>
<dbReference type="Gene3D" id="1.10.40.50">
    <property type="entry name" value="Probable gtpase engc, domain 3"/>
    <property type="match status" value="1"/>
</dbReference>
<dbReference type="InterPro" id="IPR030378">
    <property type="entry name" value="G_CP_dom"/>
</dbReference>
<evidence type="ECO:0000256" key="6">
    <source>
        <dbReference type="ARBA" id="ARBA00022801"/>
    </source>
</evidence>
<dbReference type="CDD" id="cd01854">
    <property type="entry name" value="YjeQ_EngC"/>
    <property type="match status" value="1"/>
</dbReference>
<keyword evidence="9 10" id="KW-0342">GTP-binding</keyword>
<dbReference type="Pfam" id="PF03193">
    <property type="entry name" value="RsgA_GTPase"/>
    <property type="match status" value="1"/>
</dbReference>
<feature type="domain" description="EngC GTPase" evidence="11">
    <location>
        <begin position="88"/>
        <end position="238"/>
    </location>
</feature>
<dbReference type="GO" id="GO:0019843">
    <property type="term" value="F:rRNA binding"/>
    <property type="evidence" value="ECO:0007669"/>
    <property type="project" value="UniProtKB-KW"/>
</dbReference>
<proteinExistence type="inferred from homology"/>
<keyword evidence="4 10" id="KW-0699">rRNA-binding</keyword>
<evidence type="ECO:0000313" key="14">
    <source>
        <dbReference type="Proteomes" id="UP000824267"/>
    </source>
</evidence>
<evidence type="ECO:0000256" key="3">
    <source>
        <dbReference type="ARBA" id="ARBA00022723"/>
    </source>
</evidence>
<dbReference type="Gene3D" id="2.40.50.140">
    <property type="entry name" value="Nucleic acid-binding proteins"/>
    <property type="match status" value="1"/>
</dbReference>
<dbReference type="InterPro" id="IPR027417">
    <property type="entry name" value="P-loop_NTPase"/>
</dbReference>
<dbReference type="PANTHER" id="PTHR32120">
    <property type="entry name" value="SMALL RIBOSOMAL SUBUNIT BIOGENESIS GTPASE RSGA"/>
    <property type="match status" value="1"/>
</dbReference>
<feature type="binding site" evidence="10">
    <location>
        <begin position="128"/>
        <end position="131"/>
    </location>
    <ligand>
        <name>GTP</name>
        <dbReference type="ChEBI" id="CHEBI:37565"/>
    </ligand>
</feature>
<keyword evidence="8 10" id="KW-0694">RNA-binding</keyword>
<evidence type="ECO:0000313" key="13">
    <source>
        <dbReference type="EMBL" id="HIW87943.1"/>
    </source>
</evidence>
<feature type="binding site" evidence="10">
    <location>
        <position position="277"/>
    </location>
    <ligand>
        <name>Zn(2+)</name>
        <dbReference type="ChEBI" id="CHEBI:29105"/>
    </ligand>
</feature>
<evidence type="ECO:0000259" key="12">
    <source>
        <dbReference type="PROSITE" id="PS51721"/>
    </source>
</evidence>
<feature type="binding site" evidence="10">
    <location>
        <position position="269"/>
    </location>
    <ligand>
        <name>Zn(2+)</name>
        <dbReference type="ChEBI" id="CHEBI:29105"/>
    </ligand>
</feature>
<keyword evidence="5 10" id="KW-0547">Nucleotide-binding</keyword>
<comment type="subcellular location">
    <subcellularLocation>
        <location evidence="10">Cytoplasm</location>
    </subcellularLocation>
</comment>
<keyword evidence="3 10" id="KW-0479">Metal-binding</keyword>
<comment type="subunit">
    <text evidence="10">Monomer. Associates with 30S ribosomal subunit, binds 16S rRNA.</text>
</comment>
<accession>A0A9D1UHU8</accession>
<dbReference type="EMBL" id="DXGG01000211">
    <property type="protein sequence ID" value="HIW87943.1"/>
    <property type="molecule type" value="Genomic_DNA"/>
</dbReference>
<dbReference type="GO" id="GO:0046872">
    <property type="term" value="F:metal ion binding"/>
    <property type="evidence" value="ECO:0007669"/>
    <property type="project" value="UniProtKB-KW"/>
</dbReference>
<dbReference type="InterPro" id="IPR012340">
    <property type="entry name" value="NA-bd_OB-fold"/>
</dbReference>
<evidence type="ECO:0000259" key="11">
    <source>
        <dbReference type="PROSITE" id="PS50936"/>
    </source>
</evidence>
<evidence type="ECO:0000256" key="1">
    <source>
        <dbReference type="ARBA" id="ARBA00022490"/>
    </source>
</evidence>
<dbReference type="HAMAP" id="MF_01820">
    <property type="entry name" value="GTPase_RsgA"/>
    <property type="match status" value="1"/>
</dbReference>
<sequence length="313" mass="35173">MQEGTVVRTTGNHCTVRTDEGRSVECCLKGRFKISGIKSTNPLAVGDRVLFVCNDPNDYGLICEIRPRRNYIIRKAAKLSKQTHIIAANIDQALLIVTAAMPRTSTGFMDRFLLTCEAYHIPCILVFNKIDIYDGEAMEYVSYMKDIYGNAGYACIETSAVDGRGLEDLKGVLKDRTTLLSGHSGVGKSTLINAIEPSLDLKTSEVSLSNMKGRHTTTFAQMYSLSFGADIIDTPGIRSFGMVDFKKEELALYYPEMKQRLSGCRYYNCTHIHEPHCAIKEAVERGEIARERYANYVNIFNGEELQTEEWENR</sequence>
<evidence type="ECO:0000256" key="8">
    <source>
        <dbReference type="ARBA" id="ARBA00022884"/>
    </source>
</evidence>
<dbReference type="InterPro" id="IPR031944">
    <property type="entry name" value="RsgA_N"/>
</dbReference>
<comment type="cofactor">
    <cofactor evidence="10">
        <name>Zn(2+)</name>
        <dbReference type="ChEBI" id="CHEBI:29105"/>
    </cofactor>
    <text evidence="10">Binds 1 zinc ion per subunit.</text>
</comment>
<keyword evidence="7 10" id="KW-0862">Zinc</keyword>
<dbReference type="GO" id="GO:0005737">
    <property type="term" value="C:cytoplasm"/>
    <property type="evidence" value="ECO:0007669"/>
    <property type="project" value="UniProtKB-SubCell"/>
</dbReference>
<dbReference type="Proteomes" id="UP000824267">
    <property type="component" value="Unassembled WGS sequence"/>
</dbReference>
<dbReference type="SUPFAM" id="SSF50249">
    <property type="entry name" value="Nucleic acid-binding proteins"/>
    <property type="match status" value="1"/>
</dbReference>
<dbReference type="PROSITE" id="PS50936">
    <property type="entry name" value="ENGC_GTPASE"/>
    <property type="match status" value="1"/>
</dbReference>
<dbReference type="Gene3D" id="3.40.50.300">
    <property type="entry name" value="P-loop containing nucleotide triphosphate hydrolases"/>
    <property type="match status" value="1"/>
</dbReference>
<dbReference type="EC" id="3.6.1.-" evidence="10"/>
<keyword evidence="2 10" id="KW-0690">Ribosome biogenesis</keyword>
<comment type="similarity">
    <text evidence="10">Belongs to the TRAFAC class YlqF/YawG GTPase family. RsgA subfamily.</text>
</comment>
<feature type="domain" description="CP-type G" evidence="12">
    <location>
        <begin position="79"/>
        <end position="240"/>
    </location>
</feature>
<evidence type="ECO:0000256" key="9">
    <source>
        <dbReference type="ARBA" id="ARBA00023134"/>
    </source>
</evidence>
<evidence type="ECO:0000256" key="2">
    <source>
        <dbReference type="ARBA" id="ARBA00022517"/>
    </source>
</evidence>
<feature type="binding site" evidence="10">
    <location>
        <position position="271"/>
    </location>
    <ligand>
        <name>Zn(2+)</name>
        <dbReference type="ChEBI" id="CHEBI:29105"/>
    </ligand>
</feature>
<protein>
    <recommendedName>
        <fullName evidence="10">Small ribosomal subunit biogenesis GTPase RsgA</fullName>
        <ecNumber evidence="10">3.6.1.-</ecNumber>
    </recommendedName>
</protein>
<feature type="binding site" evidence="10">
    <location>
        <position position="264"/>
    </location>
    <ligand>
        <name>Zn(2+)</name>
        <dbReference type="ChEBI" id="CHEBI:29105"/>
    </ligand>
</feature>